<dbReference type="AlphaFoldDB" id="A0A830FY57"/>
<dbReference type="OrthoDB" id="15212at2157"/>
<feature type="transmembrane region" description="Helical" evidence="5">
    <location>
        <begin position="501"/>
        <end position="524"/>
    </location>
</feature>
<evidence type="ECO:0000256" key="4">
    <source>
        <dbReference type="ARBA" id="ARBA00023136"/>
    </source>
</evidence>
<feature type="transmembrane region" description="Helical" evidence="5">
    <location>
        <begin position="184"/>
        <end position="204"/>
    </location>
</feature>
<dbReference type="PANTHER" id="PTHR13325:SF3">
    <property type="entry name" value="MEMBRANE-BOUND TRANSCRIPTION FACTOR SITE-2 PROTEASE"/>
    <property type="match status" value="1"/>
</dbReference>
<keyword evidence="9" id="KW-1185">Reference proteome</keyword>
<keyword evidence="4 5" id="KW-0472">Membrane</keyword>
<dbReference type="InterPro" id="IPR036034">
    <property type="entry name" value="PDZ_sf"/>
</dbReference>
<dbReference type="CDD" id="cd06159">
    <property type="entry name" value="S2P-M50_PDZ_Arch"/>
    <property type="match status" value="1"/>
</dbReference>
<protein>
    <submittedName>
        <fullName evidence="8">Membrane-associated protease RseP (Regulator of RpoE activity)</fullName>
    </submittedName>
</protein>
<gene>
    <name evidence="7" type="ORF">GCM10009017_05080</name>
    <name evidence="8" type="ORF">J2752_001053</name>
</gene>
<dbReference type="GO" id="GO:0031293">
    <property type="term" value="P:membrane protein intracellular domain proteolysis"/>
    <property type="evidence" value="ECO:0007669"/>
    <property type="project" value="TreeGrafter"/>
</dbReference>
<dbReference type="Proteomes" id="UP000765891">
    <property type="component" value="Unassembled WGS sequence"/>
</dbReference>
<reference evidence="8" key="3">
    <citation type="submission" date="2021-03" db="EMBL/GenBank/DDBJ databases">
        <title>Genomic Encyclopedia of Type Strains, Phase IV (KMG-IV): sequencing the most valuable type-strain genomes for metagenomic binning, comparative biology and taxonomic classification.</title>
        <authorList>
            <person name="Goeker M."/>
        </authorList>
    </citation>
    <scope>NUCLEOTIDE SEQUENCE</scope>
    <source>
        <strain evidence="8">DSM 22443</strain>
    </source>
</reference>
<keyword evidence="8" id="KW-0645">Protease</keyword>
<dbReference type="GO" id="GO:0005737">
    <property type="term" value="C:cytoplasm"/>
    <property type="evidence" value="ECO:0007669"/>
    <property type="project" value="TreeGrafter"/>
</dbReference>
<evidence type="ECO:0000313" key="7">
    <source>
        <dbReference type="EMBL" id="GGM57906.1"/>
    </source>
</evidence>
<dbReference type="Pfam" id="PF02163">
    <property type="entry name" value="Peptidase_M50"/>
    <property type="match status" value="1"/>
</dbReference>
<dbReference type="PANTHER" id="PTHR13325">
    <property type="entry name" value="PROTEASE M50 MEMBRANE-BOUND TRANSCRIPTION FACTOR SITE 2 PROTEASE"/>
    <property type="match status" value="1"/>
</dbReference>
<keyword evidence="8" id="KW-0378">Hydrolase</keyword>
<evidence type="ECO:0000313" key="8">
    <source>
        <dbReference type="EMBL" id="MBP1954172.1"/>
    </source>
</evidence>
<feature type="transmembrane region" description="Helical" evidence="5">
    <location>
        <begin position="568"/>
        <end position="589"/>
    </location>
</feature>
<name>A0A830FY57_9EURY</name>
<reference evidence="7" key="1">
    <citation type="journal article" date="2014" name="Int. J. Syst. Evol. Microbiol.">
        <title>Complete genome sequence of Corynebacterium casei LMG S-19264T (=DSM 44701T), isolated from a smear-ripened cheese.</title>
        <authorList>
            <consortium name="US DOE Joint Genome Institute (JGI-PGF)"/>
            <person name="Walter F."/>
            <person name="Albersmeier A."/>
            <person name="Kalinowski J."/>
            <person name="Ruckert C."/>
        </authorList>
    </citation>
    <scope>NUCLEOTIDE SEQUENCE</scope>
    <source>
        <strain evidence="7">JCM 16108</strain>
    </source>
</reference>
<dbReference type="SMART" id="SM00228">
    <property type="entry name" value="PDZ"/>
    <property type="match status" value="1"/>
</dbReference>
<dbReference type="SUPFAM" id="SSF50156">
    <property type="entry name" value="PDZ domain-like"/>
    <property type="match status" value="2"/>
</dbReference>
<keyword evidence="2 5" id="KW-0812">Transmembrane</keyword>
<comment type="subcellular location">
    <subcellularLocation>
        <location evidence="1">Endomembrane system</location>
        <topology evidence="1">Multi-pass membrane protein</topology>
    </subcellularLocation>
</comment>
<comment type="caution">
    <text evidence="7">The sequence shown here is derived from an EMBL/GenBank/DDBJ whole genome shotgun (WGS) entry which is preliminary data.</text>
</comment>
<dbReference type="Proteomes" id="UP000614609">
    <property type="component" value="Unassembled WGS sequence"/>
</dbReference>
<dbReference type="RefSeq" id="WP_188869507.1">
    <property type="nucleotide sequence ID" value="NZ_BMOO01000001.1"/>
</dbReference>
<accession>A0A830FY57</accession>
<organism evidence="7 9">
    <name type="scientific">Halarchaeum rubridurum</name>
    <dbReference type="NCBI Taxonomy" id="489911"/>
    <lineage>
        <taxon>Archaea</taxon>
        <taxon>Methanobacteriati</taxon>
        <taxon>Methanobacteriota</taxon>
        <taxon>Stenosarchaea group</taxon>
        <taxon>Halobacteria</taxon>
        <taxon>Halobacteriales</taxon>
        <taxon>Halobacteriaceae</taxon>
    </lineage>
</organism>
<proteinExistence type="predicted"/>
<evidence type="ECO:0000256" key="2">
    <source>
        <dbReference type="ARBA" id="ARBA00022692"/>
    </source>
</evidence>
<keyword evidence="3 5" id="KW-1133">Transmembrane helix</keyword>
<feature type="transmembrane region" description="Helical" evidence="5">
    <location>
        <begin position="65"/>
        <end position="89"/>
    </location>
</feature>
<dbReference type="InterPro" id="IPR001478">
    <property type="entry name" value="PDZ"/>
</dbReference>
<dbReference type="InterPro" id="IPR001193">
    <property type="entry name" value="MBTPS2"/>
</dbReference>
<evidence type="ECO:0000313" key="9">
    <source>
        <dbReference type="Proteomes" id="UP000614609"/>
    </source>
</evidence>
<dbReference type="GO" id="GO:0016020">
    <property type="term" value="C:membrane"/>
    <property type="evidence" value="ECO:0007669"/>
    <property type="project" value="InterPro"/>
</dbReference>
<reference evidence="7" key="2">
    <citation type="submission" date="2020-09" db="EMBL/GenBank/DDBJ databases">
        <authorList>
            <person name="Sun Q."/>
            <person name="Ohkuma M."/>
        </authorList>
    </citation>
    <scope>NUCLEOTIDE SEQUENCE</scope>
    <source>
        <strain evidence="7">JCM 16108</strain>
    </source>
</reference>
<dbReference type="InterPro" id="IPR008915">
    <property type="entry name" value="Peptidase_M50"/>
</dbReference>
<dbReference type="GO" id="GO:0012505">
    <property type="term" value="C:endomembrane system"/>
    <property type="evidence" value="ECO:0007669"/>
    <property type="project" value="UniProtKB-SubCell"/>
</dbReference>
<dbReference type="Gene3D" id="2.30.42.10">
    <property type="match status" value="2"/>
</dbReference>
<feature type="domain" description="PDZ" evidence="6">
    <location>
        <begin position="205"/>
        <end position="273"/>
    </location>
</feature>
<dbReference type="EMBL" id="JAGGKO010000001">
    <property type="protein sequence ID" value="MBP1954172.1"/>
    <property type="molecule type" value="Genomic_DNA"/>
</dbReference>
<sequence length="595" mass="61176">MDAWLWVLAAVLVVWMGVATLDRNGRLPGYVGTMGPMVTVHTKRGRALIDRIAAPKRAWRAWGNLGLGAALTVGVAMFAFLVVSALNIVQNPPAATSPVAQPRNVLVIPGVNDFLPLDVAPEIVLGLLIGMVVHEGGHGILCRVEDIDIASMGVVLLAVVPMGAFVEPDEESQSEAGRGSKARMFAAGVTNNFFLTALVFLLLFGPVAGSISVASGAAVGSAFVASPAAQAGIGQGDRIVAVGNESVANNSEFDAVLDGSTTRRVSVGLASGETTTVERSLLVRAAPTAGPFASVGRNTTVTAVNGTPVYTRAGFADAVADRQVATLTVRNGTSGETTAVTGPMGALAVVQADGPTAASTDLPTGEPVVITHLDGQRITAYEDVSAALSGTEAGDTVALTAYVNGSAVERTVTLGTNPNADVGYLGVLGTYGTTGLSFTDFGVHLYDAASYLDYVSGDVGGDGLAGFVRAVAATLVLPFISLVDPSLTFNFAGFYGWNLNFFAVEGALAGLGGATFLLANVLFWTGWINLNLAFFNCIPAFPLDGGHLLRTSAEAVIARLPIEEKRRAVRTVTTGVGLTMGASLLLLVFGPRLLG</sequence>
<dbReference type="EMBL" id="BMOO01000001">
    <property type="protein sequence ID" value="GGM57906.1"/>
    <property type="molecule type" value="Genomic_DNA"/>
</dbReference>
<evidence type="ECO:0000259" key="6">
    <source>
        <dbReference type="SMART" id="SM00228"/>
    </source>
</evidence>
<dbReference type="GO" id="GO:0004222">
    <property type="term" value="F:metalloendopeptidase activity"/>
    <property type="evidence" value="ECO:0007669"/>
    <property type="project" value="InterPro"/>
</dbReference>
<evidence type="ECO:0000256" key="3">
    <source>
        <dbReference type="ARBA" id="ARBA00022989"/>
    </source>
</evidence>
<evidence type="ECO:0000256" key="1">
    <source>
        <dbReference type="ARBA" id="ARBA00004127"/>
    </source>
</evidence>
<evidence type="ECO:0000256" key="5">
    <source>
        <dbReference type="SAM" id="Phobius"/>
    </source>
</evidence>